<proteinExistence type="predicted"/>
<accession>A0A160VJI8</accession>
<evidence type="ECO:0000313" key="1">
    <source>
        <dbReference type="EMBL" id="CUV10509.1"/>
    </source>
</evidence>
<name>A0A160VJI8_9ZZZZ</name>
<gene>
    <name evidence="1" type="ORF">MGWOODY_Mmi2068</name>
</gene>
<dbReference type="EMBL" id="FAXC01000426">
    <property type="protein sequence ID" value="CUV10509.1"/>
    <property type="molecule type" value="Genomic_DNA"/>
</dbReference>
<sequence length="112" mass="13159">MTPHYFDRNHTSPELLGANIYNTRQGRVYQVDIQVDRNRINDDLGFAYSALTNMGQYAKKPIKQLIVVMHSDNQRNPPQVCIGKAKCSINFWVHQIGEYQNWYKDCIHFKEL</sequence>
<dbReference type="AlphaFoldDB" id="A0A160VJI8"/>
<organism evidence="1">
    <name type="scientific">hydrothermal vent metagenome</name>
    <dbReference type="NCBI Taxonomy" id="652676"/>
    <lineage>
        <taxon>unclassified sequences</taxon>
        <taxon>metagenomes</taxon>
        <taxon>ecological metagenomes</taxon>
    </lineage>
</organism>
<protein>
    <submittedName>
        <fullName evidence="1">Uncharacterized protein</fullName>
    </submittedName>
</protein>
<reference evidence="1" key="1">
    <citation type="submission" date="2015-10" db="EMBL/GenBank/DDBJ databases">
        <authorList>
            <person name="Gilbert D.G."/>
        </authorList>
    </citation>
    <scope>NUCLEOTIDE SEQUENCE</scope>
</reference>